<dbReference type="GO" id="GO:0033842">
    <property type="term" value="F:N-acetyl-beta-glucosaminyl-derivative 4-beta-N-acetylgalactosaminyltransferase activity"/>
    <property type="evidence" value="ECO:0007669"/>
    <property type="project" value="TreeGrafter"/>
</dbReference>
<proteinExistence type="predicted"/>
<keyword evidence="1" id="KW-0808">Transferase</keyword>
<dbReference type="AlphaFoldDB" id="A0A131Z3V0"/>
<evidence type="ECO:0000313" key="1">
    <source>
        <dbReference type="EMBL" id="JAP85648.1"/>
    </source>
</evidence>
<dbReference type="GO" id="GO:0006688">
    <property type="term" value="P:glycosphingolipid biosynthetic process"/>
    <property type="evidence" value="ECO:0007669"/>
    <property type="project" value="TreeGrafter"/>
</dbReference>
<dbReference type="InterPro" id="IPR029044">
    <property type="entry name" value="Nucleotide-diphossugar_trans"/>
</dbReference>
<accession>A0A131Z3V0</accession>
<dbReference type="PANTHER" id="PTHR19300:SF57">
    <property type="entry name" value="BETA-1,4-N-ACETYLGALACTOSAMINYLTRANSFERASE"/>
    <property type="match status" value="1"/>
</dbReference>
<dbReference type="PANTHER" id="PTHR19300">
    <property type="entry name" value="BETA-1,4-GALACTOSYLTRANSFERASE"/>
    <property type="match status" value="1"/>
</dbReference>
<keyword evidence="1" id="KW-0328">Glycosyltransferase</keyword>
<dbReference type="Gene3D" id="3.90.550.10">
    <property type="entry name" value="Spore Coat Polysaccharide Biosynthesis Protein SpsA, Chain A"/>
    <property type="match status" value="1"/>
</dbReference>
<dbReference type="GO" id="GO:0008378">
    <property type="term" value="F:galactosyltransferase activity"/>
    <property type="evidence" value="ECO:0007669"/>
    <property type="project" value="TreeGrafter"/>
</dbReference>
<name>A0A131Z3V0_RHIAP</name>
<reference evidence="1" key="1">
    <citation type="journal article" date="2016" name="Ticks Tick Borne Dis.">
        <title>De novo assembly and annotation of the salivary gland transcriptome of Rhipicephalus appendiculatus male and female ticks during blood feeding.</title>
        <authorList>
            <person name="de Castro M.H."/>
            <person name="de Klerk D."/>
            <person name="Pienaar R."/>
            <person name="Latif A.A."/>
            <person name="Rees D.J."/>
            <person name="Mans B.J."/>
        </authorList>
    </citation>
    <scope>NUCLEOTIDE SEQUENCE</scope>
    <source>
        <tissue evidence="1">Salivary glands</tissue>
    </source>
</reference>
<organism evidence="1">
    <name type="scientific">Rhipicephalus appendiculatus</name>
    <name type="common">Brown ear tick</name>
    <dbReference type="NCBI Taxonomy" id="34631"/>
    <lineage>
        <taxon>Eukaryota</taxon>
        <taxon>Metazoa</taxon>
        <taxon>Ecdysozoa</taxon>
        <taxon>Arthropoda</taxon>
        <taxon>Chelicerata</taxon>
        <taxon>Arachnida</taxon>
        <taxon>Acari</taxon>
        <taxon>Parasitiformes</taxon>
        <taxon>Ixodida</taxon>
        <taxon>Ixodoidea</taxon>
        <taxon>Ixodidae</taxon>
        <taxon>Rhipicephalinae</taxon>
        <taxon>Rhipicephalus</taxon>
        <taxon>Rhipicephalus</taxon>
    </lineage>
</organism>
<sequence>MSNRLSSKNMTIYRRSADVARYVSLAHDARRQSSKTNLNLLANWKGRHQKDGLNSLVYEKLQISFHKLYTWIKAELKQGK</sequence>
<dbReference type="GO" id="GO:0005794">
    <property type="term" value="C:Golgi apparatus"/>
    <property type="evidence" value="ECO:0007669"/>
    <property type="project" value="TreeGrafter"/>
</dbReference>
<dbReference type="GO" id="GO:0005975">
    <property type="term" value="P:carbohydrate metabolic process"/>
    <property type="evidence" value="ECO:0007669"/>
    <property type="project" value="InterPro"/>
</dbReference>
<dbReference type="GO" id="GO:0016020">
    <property type="term" value="C:membrane"/>
    <property type="evidence" value="ECO:0007669"/>
    <property type="project" value="GOC"/>
</dbReference>
<dbReference type="InterPro" id="IPR003859">
    <property type="entry name" value="Galactosyl_T"/>
</dbReference>
<protein>
    <submittedName>
        <fullName evidence="1">Beta-1,4-galactosyltransferase 3</fullName>
    </submittedName>
</protein>
<dbReference type="EMBL" id="GEDV01002909">
    <property type="protein sequence ID" value="JAP85648.1"/>
    <property type="molecule type" value="Transcribed_RNA"/>
</dbReference>